<proteinExistence type="predicted"/>
<evidence type="ECO:0000313" key="2">
    <source>
        <dbReference type="Proteomes" id="UP000515908"/>
    </source>
</evidence>
<dbReference type="Proteomes" id="UP000515908">
    <property type="component" value="Chromosome 02"/>
</dbReference>
<dbReference type="EMBL" id="LR877146">
    <property type="protein sequence ID" value="CAD2213502.1"/>
    <property type="molecule type" value="Genomic_DNA"/>
</dbReference>
<gene>
    <name evidence="1" type="ORF">ADEAN_000094300</name>
</gene>
<protein>
    <submittedName>
        <fullName evidence="1">Uncharacterized protein</fullName>
    </submittedName>
</protein>
<reference evidence="1 2" key="1">
    <citation type="submission" date="2020-08" db="EMBL/GenBank/DDBJ databases">
        <authorList>
            <person name="Newling K."/>
            <person name="Davey J."/>
            <person name="Forrester S."/>
        </authorList>
    </citation>
    <scope>NUCLEOTIDE SEQUENCE [LARGE SCALE GENOMIC DNA]</scope>
    <source>
        <strain evidence="2">Crithidia deanei Carvalho (ATCC PRA-265)</strain>
    </source>
</reference>
<evidence type="ECO:0000313" key="1">
    <source>
        <dbReference type="EMBL" id="CAD2213502.1"/>
    </source>
</evidence>
<sequence>MSQGAAVQLAEAVDAHFYIPSGQPLGADPSRCTVHIAIKDDVAELRPVTSVDVQEAPSTKNVQETTIDDAIDFFSE</sequence>
<dbReference type="AlphaFoldDB" id="A0A7G2C6C7"/>
<name>A0A7G2C6C7_9TRYP</name>
<organism evidence="1 2">
    <name type="scientific">Angomonas deanei</name>
    <dbReference type="NCBI Taxonomy" id="59799"/>
    <lineage>
        <taxon>Eukaryota</taxon>
        <taxon>Discoba</taxon>
        <taxon>Euglenozoa</taxon>
        <taxon>Kinetoplastea</taxon>
        <taxon>Metakinetoplastina</taxon>
        <taxon>Trypanosomatida</taxon>
        <taxon>Trypanosomatidae</taxon>
        <taxon>Strigomonadinae</taxon>
        <taxon>Angomonas</taxon>
    </lineage>
</organism>
<accession>A0A7G2C6C7</accession>
<keyword evidence="2" id="KW-1185">Reference proteome</keyword>
<dbReference type="VEuPathDB" id="TriTrypDB:ADEAN_000094300"/>